<reference evidence="2 3" key="1">
    <citation type="journal article" date="2015" name="Nature">
        <title>rRNA introns, odd ribosomes, and small enigmatic genomes across a large radiation of phyla.</title>
        <authorList>
            <person name="Brown C.T."/>
            <person name="Hug L.A."/>
            <person name="Thomas B.C."/>
            <person name="Sharon I."/>
            <person name="Castelle C.J."/>
            <person name="Singh A."/>
            <person name="Wilkins M.J."/>
            <person name="Williams K.H."/>
            <person name="Banfield J.F."/>
        </authorList>
    </citation>
    <scope>NUCLEOTIDE SEQUENCE [LARGE SCALE GENOMIC DNA]</scope>
</reference>
<evidence type="ECO:0000313" key="2">
    <source>
        <dbReference type="EMBL" id="KKW29911.1"/>
    </source>
</evidence>
<protein>
    <submittedName>
        <fullName evidence="2">Uncharacterized protein</fullName>
    </submittedName>
</protein>
<gene>
    <name evidence="2" type="ORF">UY72_C0029G0004</name>
</gene>
<sequence>MDDICIHNGSRSTCYICNGTYFHDRARKRLNGNRKLPVRNTQSRKGRSGKNGVPVQQPPEGTVNVYPNSEASFRKLNVETTHVRIIGMPLASVVDRVLELAPNMHTLYVGVRLELVGAKLQLRLARKNIALIGSSR</sequence>
<feature type="region of interest" description="Disordered" evidence="1">
    <location>
        <begin position="28"/>
        <end position="60"/>
    </location>
</feature>
<comment type="caution">
    <text evidence="2">The sequence shown here is derived from an EMBL/GenBank/DDBJ whole genome shotgun (WGS) entry which is preliminary data.</text>
</comment>
<accession>A0A0G1XG35</accession>
<name>A0A0G1XG35_9BACT</name>
<evidence type="ECO:0000256" key="1">
    <source>
        <dbReference type="SAM" id="MobiDB-lite"/>
    </source>
</evidence>
<proteinExistence type="predicted"/>
<dbReference type="AlphaFoldDB" id="A0A0G1XG35"/>
<dbReference type="EMBL" id="LCRD01000029">
    <property type="protein sequence ID" value="KKW29911.1"/>
    <property type="molecule type" value="Genomic_DNA"/>
</dbReference>
<organism evidence="2 3">
    <name type="scientific">Candidatus Uhrbacteria bacterium GW2011_GWD2_52_7</name>
    <dbReference type="NCBI Taxonomy" id="1618989"/>
    <lineage>
        <taxon>Bacteria</taxon>
        <taxon>Candidatus Uhriibacteriota</taxon>
    </lineage>
</organism>
<evidence type="ECO:0000313" key="3">
    <source>
        <dbReference type="Proteomes" id="UP000034846"/>
    </source>
</evidence>
<dbReference type="Proteomes" id="UP000034846">
    <property type="component" value="Unassembled WGS sequence"/>
</dbReference>